<organism evidence="2">
    <name type="scientific">Glycine max</name>
    <name type="common">Soybean</name>
    <name type="synonym">Glycine hispida</name>
    <dbReference type="NCBI Taxonomy" id="3847"/>
    <lineage>
        <taxon>Eukaryota</taxon>
        <taxon>Viridiplantae</taxon>
        <taxon>Streptophyta</taxon>
        <taxon>Embryophyta</taxon>
        <taxon>Tracheophyta</taxon>
        <taxon>Spermatophyta</taxon>
        <taxon>Magnoliopsida</taxon>
        <taxon>eudicotyledons</taxon>
        <taxon>Gunneridae</taxon>
        <taxon>Pentapetalae</taxon>
        <taxon>rosids</taxon>
        <taxon>fabids</taxon>
        <taxon>Fabales</taxon>
        <taxon>Fabaceae</taxon>
        <taxon>Papilionoideae</taxon>
        <taxon>50 kb inversion clade</taxon>
        <taxon>NPAAA clade</taxon>
        <taxon>indigoferoid/millettioid clade</taxon>
        <taxon>Phaseoleae</taxon>
        <taxon>Glycine</taxon>
        <taxon>Glycine subgen. Soja</taxon>
    </lineage>
</organism>
<feature type="transmembrane region" description="Helical" evidence="1">
    <location>
        <begin position="6"/>
        <end position="21"/>
    </location>
</feature>
<sequence length="89" mass="10121">MPLRTIYIASIILCLVISPLAKRNRTTQMESIQSVYNLNPMFYTLMFGTKCSDEIPISGHVGMFQVHIDYHANTYIGINFFLSTLLSSK</sequence>
<keyword evidence="1" id="KW-1133">Transmembrane helix</keyword>
<proteinExistence type="predicted"/>
<keyword evidence="4" id="KW-1185">Reference proteome</keyword>
<reference evidence="3" key="2">
    <citation type="submission" date="2018-02" db="UniProtKB">
        <authorList>
            <consortium name="EnsemblPlants"/>
        </authorList>
    </citation>
    <scope>IDENTIFICATION</scope>
    <source>
        <strain evidence="3">Williams 82</strain>
    </source>
</reference>
<name>A0A0R0HJC9_SOYBN</name>
<dbReference type="EnsemblPlants" id="KRH30609">
    <property type="protein sequence ID" value="KRH30609"/>
    <property type="gene ID" value="GLYMA_11G195700"/>
</dbReference>
<dbReference type="Gramene" id="KRH30609">
    <property type="protein sequence ID" value="KRH30609"/>
    <property type="gene ID" value="GLYMA_11G195700"/>
</dbReference>
<accession>A0A0R0HJC9</accession>
<dbReference type="InParanoid" id="A0A0R0HJC9"/>
<evidence type="ECO:0000313" key="4">
    <source>
        <dbReference type="Proteomes" id="UP000008827"/>
    </source>
</evidence>
<evidence type="ECO:0000256" key="1">
    <source>
        <dbReference type="SAM" id="Phobius"/>
    </source>
</evidence>
<evidence type="ECO:0000313" key="3">
    <source>
        <dbReference type="EnsemblPlants" id="KRH30609"/>
    </source>
</evidence>
<dbReference type="EMBL" id="CM000844">
    <property type="protein sequence ID" value="KRH30609.1"/>
    <property type="molecule type" value="Genomic_DNA"/>
</dbReference>
<gene>
    <name evidence="2" type="ORF">GLYMA_11G195700</name>
</gene>
<reference evidence="2 3" key="1">
    <citation type="journal article" date="2010" name="Nature">
        <title>Genome sequence of the palaeopolyploid soybean.</title>
        <authorList>
            <person name="Schmutz J."/>
            <person name="Cannon S.B."/>
            <person name="Schlueter J."/>
            <person name="Ma J."/>
            <person name="Mitros T."/>
            <person name="Nelson W."/>
            <person name="Hyten D.L."/>
            <person name="Song Q."/>
            <person name="Thelen J.J."/>
            <person name="Cheng J."/>
            <person name="Xu D."/>
            <person name="Hellsten U."/>
            <person name="May G.D."/>
            <person name="Yu Y."/>
            <person name="Sakurai T."/>
            <person name="Umezawa T."/>
            <person name="Bhattacharyya M.K."/>
            <person name="Sandhu D."/>
            <person name="Valliyodan B."/>
            <person name="Lindquist E."/>
            <person name="Peto M."/>
            <person name="Grant D."/>
            <person name="Shu S."/>
            <person name="Goodstein D."/>
            <person name="Barry K."/>
            <person name="Futrell-Griggs M."/>
            <person name="Abernathy B."/>
            <person name="Du J."/>
            <person name="Tian Z."/>
            <person name="Zhu L."/>
            <person name="Gill N."/>
            <person name="Joshi T."/>
            <person name="Libault M."/>
            <person name="Sethuraman A."/>
            <person name="Zhang X.-C."/>
            <person name="Shinozaki K."/>
            <person name="Nguyen H.T."/>
            <person name="Wing R.A."/>
            <person name="Cregan P."/>
            <person name="Specht J."/>
            <person name="Grimwood J."/>
            <person name="Rokhsar D."/>
            <person name="Stacey G."/>
            <person name="Shoemaker R.C."/>
            <person name="Jackson S.A."/>
        </authorList>
    </citation>
    <scope>NUCLEOTIDE SEQUENCE</scope>
    <source>
        <strain evidence="3">cv. Williams 82</strain>
        <tissue evidence="2">Callus</tissue>
    </source>
</reference>
<keyword evidence="1" id="KW-0472">Membrane</keyword>
<reference evidence="2" key="3">
    <citation type="submission" date="2018-07" db="EMBL/GenBank/DDBJ databases">
        <title>WGS assembly of Glycine max.</title>
        <authorList>
            <person name="Schmutz J."/>
            <person name="Cannon S."/>
            <person name="Schlueter J."/>
            <person name="Ma J."/>
            <person name="Mitros T."/>
            <person name="Nelson W."/>
            <person name="Hyten D."/>
            <person name="Song Q."/>
            <person name="Thelen J."/>
            <person name="Cheng J."/>
            <person name="Xu D."/>
            <person name="Hellsten U."/>
            <person name="May G."/>
            <person name="Yu Y."/>
            <person name="Sakurai T."/>
            <person name="Umezawa T."/>
            <person name="Bhattacharyya M."/>
            <person name="Sandhu D."/>
            <person name="Valliyodan B."/>
            <person name="Lindquist E."/>
            <person name="Peto M."/>
            <person name="Grant D."/>
            <person name="Shu S."/>
            <person name="Goodstein D."/>
            <person name="Barry K."/>
            <person name="Futrell-Griggs M."/>
            <person name="Abernathy B."/>
            <person name="Du J."/>
            <person name="Tian Z."/>
            <person name="Zhu L."/>
            <person name="Gill N."/>
            <person name="Joshi T."/>
            <person name="Libault M."/>
            <person name="Sethuraman A."/>
            <person name="Zhang X."/>
            <person name="Shinozaki K."/>
            <person name="Nguyen H."/>
            <person name="Wing R."/>
            <person name="Cregan P."/>
            <person name="Specht J."/>
            <person name="Grimwood J."/>
            <person name="Rokhsar D."/>
            <person name="Stacey G."/>
            <person name="Shoemaker R."/>
            <person name="Jackson S."/>
        </authorList>
    </citation>
    <scope>NUCLEOTIDE SEQUENCE</scope>
    <source>
        <tissue evidence="2">Callus</tissue>
    </source>
</reference>
<evidence type="ECO:0000313" key="2">
    <source>
        <dbReference type="EMBL" id="KRH30609.1"/>
    </source>
</evidence>
<dbReference type="Proteomes" id="UP000008827">
    <property type="component" value="Chromosome 11"/>
</dbReference>
<dbReference type="AlphaFoldDB" id="A0A0R0HJC9"/>
<keyword evidence="1" id="KW-0812">Transmembrane</keyword>
<protein>
    <submittedName>
        <fullName evidence="2 3">Uncharacterized protein</fullName>
    </submittedName>
</protein>